<evidence type="ECO:0000313" key="8">
    <source>
        <dbReference type="EMBL" id="QQU46280.1"/>
    </source>
</evidence>
<dbReference type="InterPro" id="IPR000688">
    <property type="entry name" value="HypA/HybF"/>
</dbReference>
<evidence type="ECO:0000256" key="2">
    <source>
        <dbReference type="ARBA" id="ARBA00022596"/>
    </source>
</evidence>
<organism evidence="6 10">
    <name type="scientific">Yersinia enterocolitica</name>
    <dbReference type="NCBI Taxonomy" id="630"/>
    <lineage>
        <taxon>Bacteria</taxon>
        <taxon>Pseudomonadati</taxon>
        <taxon>Pseudomonadota</taxon>
        <taxon>Gammaproteobacteria</taxon>
        <taxon>Enterobacterales</taxon>
        <taxon>Yersiniaceae</taxon>
        <taxon>Yersinia</taxon>
    </lineage>
</organism>
<evidence type="ECO:0000313" key="9">
    <source>
        <dbReference type="Proteomes" id="UP000041601"/>
    </source>
</evidence>
<dbReference type="PANTHER" id="PTHR34535">
    <property type="entry name" value="HYDROGENASE MATURATION FACTOR HYPA"/>
    <property type="match status" value="1"/>
</dbReference>
<dbReference type="KEGG" id="yet:CH48_3075"/>
<sequence length="115" mass="12653">MHEITLCQNAIAMMEQQARLHGAQRITGVWLETGAFSCVEPQALAFCFELVCRGTLAEGCVLHLSQQQSQVWCHDCQQAVNLLSSKVTRCPLCASSHLRIGAADDGVIIKRLEVE</sequence>
<dbReference type="Proteomes" id="UP000041601">
    <property type="component" value="Unassembled WGS sequence"/>
</dbReference>
<keyword evidence="4 5" id="KW-0862">Zinc</keyword>
<gene>
    <name evidence="5 6" type="primary">hypA</name>
    <name evidence="6" type="ORF">ERS137941_01354</name>
    <name evidence="7" type="ORF">ERS137959_02405</name>
    <name evidence="8" type="ORF">I6I39_15180</name>
</gene>
<name>A0A0E1NAK1_YEREN</name>
<dbReference type="FunFam" id="3.30.2320.80:FF:000001">
    <property type="entry name" value="Hydrogenase maturation factor HypA"/>
    <property type="match status" value="1"/>
</dbReference>
<evidence type="ECO:0000256" key="1">
    <source>
        <dbReference type="ARBA" id="ARBA00010748"/>
    </source>
</evidence>
<reference evidence="6 10" key="2">
    <citation type="submission" date="2015-03" db="EMBL/GenBank/DDBJ databases">
        <authorList>
            <person name="Murphy D."/>
        </authorList>
    </citation>
    <scope>NUCLEOTIDE SEQUENCE [LARGE SCALE GENOMIC DNA]</scope>
    <source>
        <strain evidence="6 10">IP26249</strain>
    </source>
</reference>
<evidence type="ECO:0000256" key="3">
    <source>
        <dbReference type="ARBA" id="ARBA00022723"/>
    </source>
</evidence>
<dbReference type="OMA" id="RITAVWM"/>
<accession>A0A0E1NAK1</accession>
<feature type="binding site" evidence="5">
    <location>
        <position position="90"/>
    </location>
    <ligand>
        <name>Zn(2+)</name>
        <dbReference type="ChEBI" id="CHEBI:29105"/>
    </ligand>
</feature>
<comment type="function">
    <text evidence="5">Involved in the maturation of [NiFe] hydrogenases. Required for nickel insertion into the metal center of the hydrogenase.</text>
</comment>
<dbReference type="EMBL" id="CP068146">
    <property type="protein sequence ID" value="QQU46280.1"/>
    <property type="molecule type" value="Genomic_DNA"/>
</dbReference>
<evidence type="ECO:0000256" key="4">
    <source>
        <dbReference type="ARBA" id="ARBA00022833"/>
    </source>
</evidence>
<evidence type="ECO:0000313" key="6">
    <source>
        <dbReference type="EMBL" id="CFQ58673.1"/>
    </source>
</evidence>
<keyword evidence="9" id="KW-1185">Reference proteome</keyword>
<protein>
    <recommendedName>
        <fullName evidence="5">Hydrogenase maturation factor HypA</fullName>
    </recommendedName>
</protein>
<evidence type="ECO:0000313" key="11">
    <source>
        <dbReference type="Proteomes" id="UP000595309"/>
    </source>
</evidence>
<dbReference type="Pfam" id="PF01155">
    <property type="entry name" value="HypA"/>
    <property type="match status" value="1"/>
</dbReference>
<dbReference type="GO" id="GO:0051604">
    <property type="term" value="P:protein maturation"/>
    <property type="evidence" value="ECO:0007669"/>
    <property type="project" value="InterPro"/>
</dbReference>
<keyword evidence="3 5" id="KW-0479">Metal-binding</keyword>
<feature type="binding site" evidence="5">
    <location>
        <position position="2"/>
    </location>
    <ligand>
        <name>Ni(2+)</name>
        <dbReference type="ChEBI" id="CHEBI:49786"/>
    </ligand>
</feature>
<comment type="similarity">
    <text evidence="1 5">Belongs to the HypA/HybF family.</text>
</comment>
<evidence type="ECO:0000313" key="10">
    <source>
        <dbReference type="Proteomes" id="UP000048841"/>
    </source>
</evidence>
<dbReference type="NCBIfam" id="NF002979">
    <property type="entry name" value="PRK03681.1"/>
    <property type="match status" value="1"/>
</dbReference>
<dbReference type="RefSeq" id="WP_005162322.1">
    <property type="nucleotide sequence ID" value="NZ_CGBC01000023.1"/>
</dbReference>
<dbReference type="GO" id="GO:0016530">
    <property type="term" value="F:metallochaperone activity"/>
    <property type="evidence" value="ECO:0007669"/>
    <property type="project" value="UniProtKB-ARBA"/>
</dbReference>
<proteinExistence type="inferred from homology"/>
<dbReference type="NCBIfam" id="TIGR00100">
    <property type="entry name" value="hypA"/>
    <property type="match status" value="1"/>
</dbReference>
<dbReference type="PIRSF" id="PIRSF004761">
    <property type="entry name" value="Hydrgn_mat_HypA"/>
    <property type="match status" value="1"/>
</dbReference>
<dbReference type="PATRIC" id="fig|630.129.peg.1428"/>
<dbReference type="AlphaFoldDB" id="A0A0E1NAK1"/>
<feature type="binding site" evidence="5">
    <location>
        <position position="93"/>
    </location>
    <ligand>
        <name>Zn(2+)</name>
        <dbReference type="ChEBI" id="CHEBI:29105"/>
    </ligand>
</feature>
<evidence type="ECO:0000313" key="7">
    <source>
        <dbReference type="EMBL" id="CND86221.1"/>
    </source>
</evidence>
<dbReference type="EMBL" id="CPXJ01000027">
    <property type="protein sequence ID" value="CND86221.1"/>
    <property type="molecule type" value="Genomic_DNA"/>
</dbReference>
<dbReference type="Gene3D" id="3.30.2320.80">
    <property type="match status" value="1"/>
</dbReference>
<dbReference type="Proteomes" id="UP000595309">
    <property type="component" value="Chromosome"/>
</dbReference>
<reference evidence="7 9" key="1">
    <citation type="submission" date="2015-03" db="EMBL/GenBank/DDBJ databases">
        <authorList>
            <consortium name="Pathogen Informatics"/>
            <person name="Murphy D."/>
        </authorList>
    </citation>
    <scope>NUCLEOTIDE SEQUENCE [LARGE SCALE GENOMIC DNA]</scope>
    <source>
        <strain evidence="7 9">IP05342</strain>
    </source>
</reference>
<dbReference type="NCBIfam" id="NF009046">
    <property type="entry name" value="PRK12380.1"/>
    <property type="match status" value="1"/>
</dbReference>
<dbReference type="InterPro" id="IPR020538">
    <property type="entry name" value="Hydgase_Ni_incorp_HypA/HybF_CS"/>
</dbReference>
<evidence type="ECO:0000256" key="5">
    <source>
        <dbReference type="HAMAP-Rule" id="MF_00213"/>
    </source>
</evidence>
<dbReference type="EMBL" id="CGBR01000006">
    <property type="protein sequence ID" value="CFQ58673.1"/>
    <property type="molecule type" value="Genomic_DNA"/>
</dbReference>
<dbReference type="HAMAP" id="MF_00213">
    <property type="entry name" value="HypA_HybF"/>
    <property type="match status" value="1"/>
</dbReference>
<dbReference type="Proteomes" id="UP000048841">
    <property type="component" value="Unassembled WGS sequence"/>
</dbReference>
<dbReference type="GeneID" id="31409745"/>
<dbReference type="GO" id="GO:0016151">
    <property type="term" value="F:nickel cation binding"/>
    <property type="evidence" value="ECO:0007669"/>
    <property type="project" value="UniProtKB-UniRule"/>
</dbReference>
<dbReference type="PROSITE" id="PS01249">
    <property type="entry name" value="HYPA"/>
    <property type="match status" value="1"/>
</dbReference>
<feature type="binding site" evidence="5">
    <location>
        <position position="73"/>
    </location>
    <ligand>
        <name>Zn(2+)</name>
        <dbReference type="ChEBI" id="CHEBI:29105"/>
    </ligand>
</feature>
<dbReference type="PANTHER" id="PTHR34535:SF3">
    <property type="entry name" value="HYDROGENASE MATURATION FACTOR HYPA"/>
    <property type="match status" value="1"/>
</dbReference>
<reference evidence="8 11" key="3">
    <citation type="submission" date="2021-01" db="EMBL/GenBank/DDBJ databases">
        <title>FDA dAtabase for Regulatory Grade micrObial Sequences (FDA-ARGOS): Supporting development and validation of Infectious Disease Dx tests.</title>
        <authorList>
            <person name="Blissenbach B."/>
            <person name="Krut O."/>
            <person name="Tallon L."/>
            <person name="Sadzewicz L."/>
            <person name="Zhao X."/>
            <person name="Boylan J."/>
            <person name="Ott S."/>
            <person name="Bowen H."/>
            <person name="Vavikolanu K."/>
            <person name="Mehta A."/>
            <person name="Aluvathingal J."/>
            <person name="Nadendla S."/>
            <person name="Yan Y."/>
            <person name="Sichtig H."/>
        </authorList>
    </citation>
    <scope>NUCLEOTIDE SEQUENCE [LARGE SCALE GENOMIC DNA]</scope>
    <source>
        <strain evidence="8 11">FDAARGOS_1082</strain>
    </source>
</reference>
<keyword evidence="2 5" id="KW-0533">Nickel</keyword>
<dbReference type="GO" id="GO:0008270">
    <property type="term" value="F:zinc ion binding"/>
    <property type="evidence" value="ECO:0007669"/>
    <property type="project" value="UniProtKB-UniRule"/>
</dbReference>
<feature type="binding site" evidence="5">
    <location>
        <position position="76"/>
    </location>
    <ligand>
        <name>Zn(2+)</name>
        <dbReference type="ChEBI" id="CHEBI:29105"/>
    </ligand>
</feature>